<dbReference type="Proteomes" id="UP000198424">
    <property type="component" value="Unassembled WGS sequence"/>
</dbReference>
<dbReference type="OrthoDB" id="879470at2"/>
<evidence type="ECO:0000313" key="2">
    <source>
        <dbReference type="EMBL" id="OXA96682.1"/>
    </source>
</evidence>
<reference evidence="1 3" key="1">
    <citation type="submission" date="2014-07" db="EMBL/GenBank/DDBJ databases">
        <title>Genome of Flavobacterium hydatis DSM 2063.</title>
        <authorList>
            <person name="Pipes S.E."/>
            <person name="Stropko S.J."/>
            <person name="Newman J.D."/>
        </authorList>
    </citation>
    <scope>NUCLEOTIDE SEQUENCE [LARGE SCALE GENOMIC DNA]</scope>
    <source>
        <strain evidence="1 3">DSM 2063</strain>
    </source>
</reference>
<gene>
    <name evidence="2" type="ORF">B0A62_05340</name>
    <name evidence="1" type="ORF">IW20_11075</name>
</gene>
<dbReference type="RefSeq" id="WP_035621864.1">
    <property type="nucleotide sequence ID" value="NZ_JBEWQG010000001.1"/>
</dbReference>
<dbReference type="EMBL" id="JPRM01000015">
    <property type="protein sequence ID" value="KFF16299.1"/>
    <property type="molecule type" value="Genomic_DNA"/>
</dbReference>
<protein>
    <submittedName>
        <fullName evidence="1">Uncharacterized protein</fullName>
    </submittedName>
</protein>
<evidence type="ECO:0000313" key="3">
    <source>
        <dbReference type="Proteomes" id="UP000028712"/>
    </source>
</evidence>
<dbReference type="Proteomes" id="UP000028712">
    <property type="component" value="Unassembled WGS sequence"/>
</dbReference>
<name>A0A086AHY5_FLAHY</name>
<reference evidence="2 4" key="2">
    <citation type="submission" date="2016-11" db="EMBL/GenBank/DDBJ databases">
        <title>Whole genomes of Flavobacteriaceae.</title>
        <authorList>
            <person name="Stine C."/>
            <person name="Li C."/>
            <person name="Tadesse D."/>
        </authorList>
    </citation>
    <scope>NUCLEOTIDE SEQUENCE [LARGE SCALE GENOMIC DNA]</scope>
    <source>
        <strain evidence="2 4">ATCC 29551</strain>
    </source>
</reference>
<keyword evidence="4" id="KW-1185">Reference proteome</keyword>
<dbReference type="EMBL" id="MUGY01000004">
    <property type="protein sequence ID" value="OXA96682.1"/>
    <property type="molecule type" value="Genomic_DNA"/>
</dbReference>
<sequence>MKKEILEQIKKLGGNIDNIKGKSLQEDLQSITFDTVLYRRPTDTPWATAEEEEPIYGISDFINENETLFKANKEDFYDKIIQKYFKLTDEGLGQMFWQVSPFTPFKEGTEDFAEWNDDFKDEETDLSEIIKVTNDPTPDFILLISSYGFPDHYYICLSDPNPENPTLFGTDHEVFFREVSNQGNLQDFMNTFMTKEELLEIIKKRIEHA</sequence>
<dbReference type="eggNOG" id="ENOG502ZBQV">
    <property type="taxonomic scope" value="Bacteria"/>
</dbReference>
<proteinExistence type="predicted"/>
<evidence type="ECO:0000313" key="1">
    <source>
        <dbReference type="EMBL" id="KFF16299.1"/>
    </source>
</evidence>
<dbReference type="AlphaFoldDB" id="A0A086AHY5"/>
<comment type="caution">
    <text evidence="1">The sequence shown here is derived from an EMBL/GenBank/DDBJ whole genome shotgun (WGS) entry which is preliminary data.</text>
</comment>
<evidence type="ECO:0000313" key="4">
    <source>
        <dbReference type="Proteomes" id="UP000198424"/>
    </source>
</evidence>
<accession>A0A086AHY5</accession>
<organism evidence="1 3">
    <name type="scientific">Flavobacterium hydatis</name>
    <name type="common">Cytophaga aquatilis</name>
    <dbReference type="NCBI Taxonomy" id="991"/>
    <lineage>
        <taxon>Bacteria</taxon>
        <taxon>Pseudomonadati</taxon>
        <taxon>Bacteroidota</taxon>
        <taxon>Flavobacteriia</taxon>
        <taxon>Flavobacteriales</taxon>
        <taxon>Flavobacteriaceae</taxon>
        <taxon>Flavobacterium</taxon>
    </lineage>
</organism>